<sequence>MPVRYRQVGTAAWIPSSPDASLVVGYCMLPFPEHWQEAILALCSVGRSEPVMTVPTARLEYAMQALLPDLRVLPRPRQGRSEPGTPWLLVPTDQEPPPDTVFWKLINDWLAELSPDGARQELKVARTALAAAPPRWTRIDLELLRCGLSDGGTAVPTEHQYPLLTDWVARRILAHGSYPYEGGSLEFRAVPRGPRDQGAELVSQPLRFEGRTRPSWFSVVLNVTVQTVPFQPLPRVHLHCSIRRWATRTGRDGRVRIPARRKVTVLLRPTVPWLAGAPLSERFAVARLSRRWDEDTRTYVTDWTNGGPTRILSGGSLGSPFPSADQLVSAPDRWLTDAMHAAIVHSTAMGSHDVGTGLMPHQRSQIIDWAAGAFPPELVPVAPLTETTLAKSTPANAVKRRSEAEAAAEAERAAARRRSGTAYALSCLAAGDAVPVLEARLLWQTPLMRDTAIAQLAAHLGLSGDGGSPALFDDAETLTWTTPELIVRLRCIKLTAGLADKLAYAEGTRRTDAVVAAAIRTRRIAAEQFLKADAPGLLPTIALIELDRREHFATDEDPKFALRLGCADARVLSQFVTVPMREGRYDSVKTAPHRAGKAWSDALRQLGVRVHPEHTLTEGVPDDLRYVALWIVRKNKTTANRWAGHVPVAVRVISVGGGLAKVEGWDPDGDDGAGSWVSYPEMLIGLARRAELAPAEDGTRPSFRRDMDEQRRSTEEWLQRLLRTLRRTPTLLLAHAQNARSHWTWLQDGRIEPDRIRTGHAMPRPLDPDLRLARVRSTLNRETPQWWGIHPDAGVNGLPSQLWTLPGATRVFWSTTPKASQFSASAVEADKLAPRVLQLGKNKGGFTIDTDKQAWNPGLVEISILGCHEADGDMPEAFAAALHQMRRPPDYPDALALPLPMHLARLAQEYVLPTLADDEEE</sequence>
<dbReference type="EMBL" id="JBHSFN010000030">
    <property type="protein sequence ID" value="MFC4591196.1"/>
    <property type="molecule type" value="Genomic_DNA"/>
</dbReference>
<dbReference type="InterPro" id="IPR024996">
    <property type="entry name" value="RNaseH_pPIWI_RE"/>
</dbReference>
<dbReference type="Proteomes" id="UP001595891">
    <property type="component" value="Unassembled WGS sequence"/>
</dbReference>
<dbReference type="Pfam" id="PF13032">
    <property type="entry name" value="RNaseH_pPIWI_RE"/>
    <property type="match status" value="1"/>
</dbReference>
<accession>A0ABV9ERV4</accession>
<name>A0ABV9ERV4_9ACTN</name>
<reference evidence="5" key="1">
    <citation type="journal article" date="2019" name="Int. J. Syst. Evol. Microbiol.">
        <title>The Global Catalogue of Microorganisms (GCM) 10K type strain sequencing project: providing services to taxonomists for standard genome sequencing and annotation.</title>
        <authorList>
            <consortium name="The Broad Institute Genomics Platform"/>
            <consortium name="The Broad Institute Genome Sequencing Center for Infectious Disease"/>
            <person name="Wu L."/>
            <person name="Ma J."/>
        </authorList>
    </citation>
    <scope>NUCLEOTIDE SEQUENCE [LARGE SCALE GENOMIC DNA]</scope>
    <source>
        <strain evidence="5">CCUG 49560</strain>
    </source>
</reference>
<evidence type="ECO:0000259" key="3">
    <source>
        <dbReference type="Pfam" id="PF18157"/>
    </source>
</evidence>
<feature type="domain" description="pPIWI-RE RNaseH" evidence="1">
    <location>
        <begin position="626"/>
        <end position="913"/>
    </location>
</feature>
<feature type="domain" description="pPIWI-RE module N-terminal" evidence="2">
    <location>
        <begin position="12"/>
        <end position="418"/>
    </location>
</feature>
<organism evidence="4 5">
    <name type="scientific">Sphaerisporangium corydalis</name>
    <dbReference type="NCBI Taxonomy" id="1441875"/>
    <lineage>
        <taxon>Bacteria</taxon>
        <taxon>Bacillati</taxon>
        <taxon>Actinomycetota</taxon>
        <taxon>Actinomycetes</taxon>
        <taxon>Streptosporangiales</taxon>
        <taxon>Streptosporangiaceae</taxon>
        <taxon>Sphaerisporangium</taxon>
    </lineage>
</organism>
<dbReference type="Pfam" id="PF18157">
    <property type="entry name" value="MID_pPIWI_RE"/>
    <property type="match status" value="1"/>
</dbReference>
<protein>
    <submittedName>
        <fullName evidence="4">PPIWI_RE module domain-containing protein</fullName>
    </submittedName>
</protein>
<evidence type="ECO:0000313" key="4">
    <source>
        <dbReference type="EMBL" id="MFC4591196.1"/>
    </source>
</evidence>
<keyword evidence="5" id="KW-1185">Reference proteome</keyword>
<comment type="caution">
    <text evidence="4">The sequence shown here is derived from an EMBL/GenBank/DDBJ whole genome shotgun (WGS) entry which is preliminary data.</text>
</comment>
<dbReference type="InterPro" id="IPR040496">
    <property type="entry name" value="MID_pPIWI_RE"/>
</dbReference>
<evidence type="ECO:0000259" key="1">
    <source>
        <dbReference type="Pfam" id="PF13032"/>
    </source>
</evidence>
<dbReference type="InterPro" id="IPR025085">
    <property type="entry name" value="pPIWI_RE_X"/>
</dbReference>
<proteinExistence type="predicted"/>
<dbReference type="Pfam" id="PF13111">
    <property type="entry name" value="pPIWI_RE_X"/>
    <property type="match status" value="1"/>
</dbReference>
<evidence type="ECO:0000313" key="5">
    <source>
        <dbReference type="Proteomes" id="UP001595891"/>
    </source>
</evidence>
<feature type="domain" description="Prokaryotic pPIWI-RE MID" evidence="3">
    <location>
        <begin position="480"/>
        <end position="614"/>
    </location>
</feature>
<evidence type="ECO:0000259" key="2">
    <source>
        <dbReference type="Pfam" id="PF13111"/>
    </source>
</evidence>
<dbReference type="RefSeq" id="WP_262844860.1">
    <property type="nucleotide sequence ID" value="NZ_JANZYP010000034.1"/>
</dbReference>
<gene>
    <name evidence="4" type="ORF">ACFO8L_34245</name>
</gene>